<evidence type="ECO:0000259" key="11">
    <source>
        <dbReference type="PROSITE" id="PS51194"/>
    </source>
</evidence>
<keyword evidence="8" id="KW-0539">Nucleus</keyword>
<keyword evidence="12" id="KW-1185">Reference proteome</keyword>
<dbReference type="Gene3D" id="1.10.3380.20">
    <property type="match status" value="1"/>
</dbReference>
<evidence type="ECO:0000313" key="12">
    <source>
        <dbReference type="Proteomes" id="UP000887569"/>
    </source>
</evidence>
<dbReference type="InterPro" id="IPR001650">
    <property type="entry name" value="Helicase_C-like"/>
</dbReference>
<dbReference type="SMART" id="SM00487">
    <property type="entry name" value="DEXDc"/>
    <property type="match status" value="1"/>
</dbReference>
<evidence type="ECO:0000256" key="4">
    <source>
        <dbReference type="ARBA" id="ARBA00022801"/>
    </source>
</evidence>
<evidence type="ECO:0000256" key="3">
    <source>
        <dbReference type="ARBA" id="ARBA00022763"/>
    </source>
</evidence>
<keyword evidence="6" id="KW-0067">ATP-binding</keyword>
<dbReference type="Pfam" id="PF20470">
    <property type="entry name" value="HTH_61"/>
    <property type="match status" value="1"/>
</dbReference>
<dbReference type="GO" id="GO:0005634">
    <property type="term" value="C:nucleus"/>
    <property type="evidence" value="ECO:0007669"/>
    <property type="project" value="UniProtKB-SubCell"/>
</dbReference>
<dbReference type="Pfam" id="PF21099">
    <property type="entry name" value="POLQ_helical"/>
    <property type="match status" value="1"/>
</dbReference>
<evidence type="ECO:0000256" key="6">
    <source>
        <dbReference type="ARBA" id="ARBA00022840"/>
    </source>
</evidence>
<evidence type="ECO:0000313" key="13">
    <source>
        <dbReference type="WBParaSite" id="PgR058_g059_t03"/>
    </source>
</evidence>
<dbReference type="InterPro" id="IPR027417">
    <property type="entry name" value="P-loop_NTPase"/>
</dbReference>
<evidence type="ECO:0000256" key="8">
    <source>
        <dbReference type="ARBA" id="ARBA00023242"/>
    </source>
</evidence>
<keyword evidence="7" id="KW-0234">DNA repair</keyword>
<dbReference type="PANTHER" id="PTHR47961:SF6">
    <property type="entry name" value="DNA-DIRECTED DNA POLYMERASE"/>
    <property type="match status" value="1"/>
</dbReference>
<feature type="domain" description="Helicase ATP-binding" evidence="10">
    <location>
        <begin position="31"/>
        <end position="202"/>
    </location>
</feature>
<evidence type="ECO:0000256" key="1">
    <source>
        <dbReference type="ARBA" id="ARBA00004123"/>
    </source>
</evidence>
<dbReference type="CDD" id="cd18795">
    <property type="entry name" value="SF2_C_Ski2"/>
    <property type="match status" value="1"/>
</dbReference>
<sequence>AWICEEIIAEYHKRGLTSLFHWQAELLSNDKLRSPQYKNLVFSAPTSAGKTIVAELIALNTILVRKRKALFIFPYISVAREKFLNLQRLWRIINLRVRAYMGASSAPLDSWDAAVCTIEKANSLLNKAIDEGTLDAIGVVVVDEFHMVFDSNRGQIIEHIIAKLLYASTHLSQQIQIIAMSATFANLAELGDWLNAQQFETDFRPIELEERILIGTNVCDVRTFRPLRALPPRSEVPSDPEHIVQLCVESLSSGDSVLVFCSSKSETEKVASAVSAYLKDSLSQEPLPDFHRFIKKEALSSFTEFFRNETQSNDEVLLSVIPTGVAFHHAGLTVEERETIEDGFRGGIIRILMATSTLSSGVNLPAQRVIIKAQTSGPCALTNTNYSQMVGRAGRLGQSLKGESILVCRREQLEFVKRVLQRAPYPLSRSSLKRRRLKLIVEAVCSGLCNKIDELNDLLRLTYFNSAITRIEDDVEWLISKRLLAIQKDASDDVLRGTQLGGAVLASSLPPDIALLVYADLERASRALVLDSELHLLYLVTPMNNAAIWTGYLDWSHYYTIWSKLPFKLRRVGEIVGISERFLLERMQGIVTANNADIQIHLRFMSALALYELINERPLHIVAHRFRINRGALQSLQQQSATYACMVVAFCERLGWVYLRSILDGFSERLAFGVRRELTELVKLEGIDGRRARAFHTAHITTIAALATTSIQQIARILRSAVPFTVKGDNREGLNRWLAGEEAMTDFDAAALLALRARKHVASSLRGLGVFSETQLSLLLSTTEREIDQREVCEAISTHMTQSLLSTAMEENVKRSDFNDESVFELSSGDFFDSSSIFDEKYIADDRRGVVSEDSKENRIENDSTLMCNKFGGNELLHRDEANDSANVAEEEASIERITKKMNRASLSPSKRNRSLRALSTANFNMSLDSKMENSFENAPFADHHLSATLIEKRLGENGEVQSLTNEPSEKVRSIAKGNEEIGNSKSATLDSELEWSISDSAFYEYLSCERSSLKPTLIRTSEADFINVNDSVSDSVLLGLPSQKEDEPEITLETEETERTSTYVKENIVWNEVDSNKLESENLATDEIASAAAPIIFSASTSITNIREASGFKGANMLVNRGVSVGVDDSSQLLIRHQNTDLPPKEEELEFCSFDRSGDLFETSQSPSVASDSPYEVSLKRVRQRYSIKSPLSPICHSPLSKIVKLSSPSTTANFISPLALPKTSSPLSPKNICSSKVDGNSGDLSAPLKRGGRIRLNSSPSLREWGDNKRSFGFTIDDVCRSESRWLNFVEEVSSWDDIGVGVCLGKRNALHEVTVVAVALCSRDGNPAFIPFDDSSVYGQWYF</sequence>
<reference evidence="13" key="1">
    <citation type="submission" date="2022-11" db="UniProtKB">
        <authorList>
            <consortium name="WormBaseParasite"/>
        </authorList>
    </citation>
    <scope>IDENTIFICATION</scope>
</reference>
<dbReference type="SUPFAM" id="SSF158702">
    <property type="entry name" value="Sec63 N-terminal domain-like"/>
    <property type="match status" value="1"/>
</dbReference>
<dbReference type="PANTHER" id="PTHR47961">
    <property type="entry name" value="DNA POLYMERASE THETA, PUTATIVE (AFU_ORTHOLOGUE AFUA_1G05260)-RELATED"/>
    <property type="match status" value="1"/>
</dbReference>
<dbReference type="WBParaSite" id="PgR058_g059_t03">
    <property type="protein sequence ID" value="PgR058_g059_t03"/>
    <property type="gene ID" value="PgR058_g059"/>
</dbReference>
<dbReference type="Proteomes" id="UP000887569">
    <property type="component" value="Unplaced"/>
</dbReference>
<dbReference type="InterPro" id="IPR046931">
    <property type="entry name" value="HTH_61"/>
</dbReference>
<dbReference type="Gene3D" id="3.40.50.300">
    <property type="entry name" value="P-loop containing nucleotide triphosphate hydrolases"/>
    <property type="match status" value="2"/>
</dbReference>
<keyword evidence="4" id="KW-0378">Hydrolase</keyword>
<dbReference type="SUPFAM" id="SSF52540">
    <property type="entry name" value="P-loop containing nucleoside triphosphate hydrolases"/>
    <property type="match status" value="1"/>
</dbReference>
<dbReference type="PROSITE" id="PS51192">
    <property type="entry name" value="HELICASE_ATP_BIND_1"/>
    <property type="match status" value="1"/>
</dbReference>
<evidence type="ECO:0000256" key="2">
    <source>
        <dbReference type="ARBA" id="ARBA00022741"/>
    </source>
</evidence>
<proteinExistence type="predicted"/>
<dbReference type="GO" id="GO:0016787">
    <property type="term" value="F:hydrolase activity"/>
    <property type="evidence" value="ECO:0007669"/>
    <property type="project" value="UniProtKB-KW"/>
</dbReference>
<dbReference type="InterPro" id="IPR050474">
    <property type="entry name" value="Hel308_SKI2-like"/>
</dbReference>
<dbReference type="CDD" id="cd18026">
    <property type="entry name" value="DEXHc_POLQ-like"/>
    <property type="match status" value="1"/>
</dbReference>
<evidence type="ECO:0000256" key="7">
    <source>
        <dbReference type="ARBA" id="ARBA00023204"/>
    </source>
</evidence>
<dbReference type="FunFam" id="3.40.50.300:FF:000813">
    <property type="entry name" value="helicase POLQ-like isoform X1"/>
    <property type="match status" value="1"/>
</dbReference>
<dbReference type="InterPro" id="IPR014001">
    <property type="entry name" value="Helicase_ATP-bd"/>
</dbReference>
<keyword evidence="3" id="KW-0227">DNA damage</keyword>
<dbReference type="GO" id="GO:0043138">
    <property type="term" value="F:3'-5' DNA helicase activity"/>
    <property type="evidence" value="ECO:0007669"/>
    <property type="project" value="UniProtKB-EC"/>
</dbReference>
<dbReference type="GO" id="GO:0006281">
    <property type="term" value="P:DNA repair"/>
    <property type="evidence" value="ECO:0007669"/>
    <property type="project" value="UniProtKB-KW"/>
</dbReference>
<evidence type="ECO:0000259" key="10">
    <source>
        <dbReference type="PROSITE" id="PS51192"/>
    </source>
</evidence>
<protein>
    <submittedName>
        <fullName evidence="13">DNA polymerase theta</fullName>
    </submittedName>
</protein>
<comment type="catalytic activity">
    <reaction evidence="9">
        <text>ATP + H2O = ADP + phosphate + H(+)</text>
        <dbReference type="Rhea" id="RHEA:13065"/>
        <dbReference type="ChEBI" id="CHEBI:15377"/>
        <dbReference type="ChEBI" id="CHEBI:15378"/>
        <dbReference type="ChEBI" id="CHEBI:30616"/>
        <dbReference type="ChEBI" id="CHEBI:43474"/>
        <dbReference type="ChEBI" id="CHEBI:456216"/>
        <dbReference type="EC" id="5.6.2.4"/>
    </reaction>
</comment>
<evidence type="ECO:0000256" key="5">
    <source>
        <dbReference type="ARBA" id="ARBA00022806"/>
    </source>
</evidence>
<dbReference type="GO" id="GO:0003676">
    <property type="term" value="F:nucleic acid binding"/>
    <property type="evidence" value="ECO:0007669"/>
    <property type="project" value="InterPro"/>
</dbReference>
<dbReference type="PROSITE" id="PS51194">
    <property type="entry name" value="HELICASE_CTER"/>
    <property type="match status" value="1"/>
</dbReference>
<feature type="domain" description="Helicase C-terminal" evidence="11">
    <location>
        <begin position="242"/>
        <end position="440"/>
    </location>
</feature>
<dbReference type="InterPro" id="IPR011545">
    <property type="entry name" value="DEAD/DEAH_box_helicase_dom"/>
</dbReference>
<keyword evidence="2" id="KW-0547">Nucleotide-binding</keyword>
<name>A0A915BTQ8_PARUN</name>
<dbReference type="GO" id="GO:0005524">
    <property type="term" value="F:ATP binding"/>
    <property type="evidence" value="ECO:0007669"/>
    <property type="project" value="UniProtKB-KW"/>
</dbReference>
<dbReference type="SMART" id="SM00490">
    <property type="entry name" value="HELICc"/>
    <property type="match status" value="1"/>
</dbReference>
<accession>A0A915BTQ8</accession>
<comment type="subcellular location">
    <subcellularLocation>
        <location evidence="1">Nucleus</location>
    </subcellularLocation>
</comment>
<dbReference type="InterPro" id="IPR048960">
    <property type="entry name" value="POLQ-like_helical"/>
</dbReference>
<dbReference type="Pfam" id="PF00271">
    <property type="entry name" value="Helicase_C"/>
    <property type="match status" value="1"/>
</dbReference>
<dbReference type="Pfam" id="PF00270">
    <property type="entry name" value="DEAD"/>
    <property type="match status" value="1"/>
</dbReference>
<evidence type="ECO:0000256" key="9">
    <source>
        <dbReference type="ARBA" id="ARBA00048988"/>
    </source>
</evidence>
<organism evidence="12 13">
    <name type="scientific">Parascaris univalens</name>
    <name type="common">Nematode worm</name>
    <dbReference type="NCBI Taxonomy" id="6257"/>
    <lineage>
        <taxon>Eukaryota</taxon>
        <taxon>Metazoa</taxon>
        <taxon>Ecdysozoa</taxon>
        <taxon>Nematoda</taxon>
        <taxon>Chromadorea</taxon>
        <taxon>Rhabditida</taxon>
        <taxon>Spirurina</taxon>
        <taxon>Ascaridomorpha</taxon>
        <taxon>Ascaridoidea</taxon>
        <taxon>Ascarididae</taxon>
        <taxon>Parascaris</taxon>
    </lineage>
</organism>
<keyword evidence="5" id="KW-0347">Helicase</keyword>